<comment type="catalytic activity">
    <reaction evidence="1">
        <text>ATP + protein L-histidine = ADP + protein N-phospho-L-histidine.</text>
        <dbReference type="EC" id="2.7.13.3"/>
    </reaction>
</comment>
<proteinExistence type="predicted"/>
<keyword evidence="4" id="KW-0808">Transferase</keyword>
<dbReference type="PANTHER" id="PTHR24421:SF10">
    <property type="entry name" value="NITRATE_NITRITE SENSOR PROTEIN NARQ"/>
    <property type="match status" value="1"/>
</dbReference>
<evidence type="ECO:0000256" key="7">
    <source>
        <dbReference type="ARBA" id="ARBA00022840"/>
    </source>
</evidence>
<dbReference type="RefSeq" id="WP_173141408.1">
    <property type="nucleotide sequence ID" value="NZ_CBCSGW010000035.1"/>
</dbReference>
<dbReference type="SMART" id="SM00387">
    <property type="entry name" value="HATPase_c"/>
    <property type="match status" value="1"/>
</dbReference>
<dbReference type="Gene3D" id="3.30.565.10">
    <property type="entry name" value="Histidine kinase-like ATPase, C-terminal domain"/>
    <property type="match status" value="1"/>
</dbReference>
<dbReference type="CDD" id="cd16917">
    <property type="entry name" value="HATPase_UhpB-NarQ-NarX-like"/>
    <property type="match status" value="1"/>
</dbReference>
<dbReference type="GO" id="GO:0016301">
    <property type="term" value="F:kinase activity"/>
    <property type="evidence" value="ECO:0007669"/>
    <property type="project" value="UniProtKB-KW"/>
</dbReference>
<dbReference type="Proteomes" id="UP000763557">
    <property type="component" value="Unassembled WGS sequence"/>
</dbReference>
<keyword evidence="9" id="KW-0812">Transmembrane</keyword>
<feature type="transmembrane region" description="Helical" evidence="9">
    <location>
        <begin position="137"/>
        <end position="156"/>
    </location>
</feature>
<keyword evidence="12" id="KW-1185">Reference proteome</keyword>
<feature type="transmembrane region" description="Helical" evidence="9">
    <location>
        <begin position="43"/>
        <end position="61"/>
    </location>
</feature>
<keyword evidence="3" id="KW-0597">Phosphoprotein</keyword>
<dbReference type="InterPro" id="IPR036890">
    <property type="entry name" value="HATPase_C_sf"/>
</dbReference>
<evidence type="ECO:0000256" key="6">
    <source>
        <dbReference type="ARBA" id="ARBA00022777"/>
    </source>
</evidence>
<evidence type="ECO:0000256" key="1">
    <source>
        <dbReference type="ARBA" id="ARBA00000085"/>
    </source>
</evidence>
<keyword evidence="7" id="KW-0067">ATP-binding</keyword>
<gene>
    <name evidence="11" type="ORF">GC106_75610</name>
</gene>
<dbReference type="EMBL" id="JAAATY010000036">
    <property type="protein sequence ID" value="NRN70296.1"/>
    <property type="molecule type" value="Genomic_DNA"/>
</dbReference>
<evidence type="ECO:0000313" key="12">
    <source>
        <dbReference type="Proteomes" id="UP000763557"/>
    </source>
</evidence>
<feature type="transmembrane region" description="Helical" evidence="9">
    <location>
        <begin position="111"/>
        <end position="130"/>
    </location>
</feature>
<keyword evidence="9" id="KW-1133">Transmembrane helix</keyword>
<evidence type="ECO:0000256" key="8">
    <source>
        <dbReference type="ARBA" id="ARBA00023012"/>
    </source>
</evidence>
<comment type="caution">
    <text evidence="11">The sequence shown here is derived from an EMBL/GenBank/DDBJ whole genome shotgun (WGS) entry which is preliminary data.</text>
</comment>
<keyword evidence="5" id="KW-0547">Nucleotide-binding</keyword>
<dbReference type="PANTHER" id="PTHR24421">
    <property type="entry name" value="NITRATE/NITRITE SENSOR PROTEIN NARX-RELATED"/>
    <property type="match status" value="1"/>
</dbReference>
<feature type="domain" description="Histidine kinase/HSP90-like ATPase" evidence="10">
    <location>
        <begin position="297"/>
        <end position="386"/>
    </location>
</feature>
<keyword evidence="6 11" id="KW-0418">Kinase</keyword>
<evidence type="ECO:0000256" key="5">
    <source>
        <dbReference type="ARBA" id="ARBA00022741"/>
    </source>
</evidence>
<protein>
    <recommendedName>
        <fullName evidence="2">histidine kinase</fullName>
        <ecNumber evidence="2">2.7.13.3</ecNumber>
    </recommendedName>
</protein>
<organism evidence="11 12">
    <name type="scientific">Kibdelosporangium persicum</name>
    <dbReference type="NCBI Taxonomy" id="2698649"/>
    <lineage>
        <taxon>Bacteria</taxon>
        <taxon>Bacillati</taxon>
        <taxon>Actinomycetota</taxon>
        <taxon>Actinomycetes</taxon>
        <taxon>Pseudonocardiales</taxon>
        <taxon>Pseudonocardiaceae</taxon>
        <taxon>Kibdelosporangium</taxon>
    </lineage>
</organism>
<keyword evidence="8" id="KW-0902">Two-component regulatory system</keyword>
<reference evidence="11 12" key="1">
    <citation type="submission" date="2020-01" db="EMBL/GenBank/DDBJ databases">
        <title>Kibdelosporangium persica a novel Actinomycetes from a hot desert in Iran.</title>
        <authorList>
            <person name="Safaei N."/>
            <person name="Zaburannyi N."/>
            <person name="Mueller R."/>
            <person name="Wink J."/>
        </authorList>
    </citation>
    <scope>NUCLEOTIDE SEQUENCE [LARGE SCALE GENOMIC DNA]</scope>
    <source>
        <strain evidence="11 12">4NS15</strain>
    </source>
</reference>
<sequence length="389" mass="42759">MTEAVRRYHHRSWWNVFVALVFFSVALVLYATDLYALSTDNQLPLWILISQSSVLCVAQMFRRKAPVAMLAIATVILLADLTYDVTIPVIMVFVDLLFSATLSTTRRTSRIIFAVAVIITVGIGVTQGILSEDWRKAFFTTMNAFSLLIVPVWWSFNIRQSEELLRAERESSRQLRRIAELDRRSAVNAERARMARDLHDVVAGHLSAIAIQSEALLSMADRDPQVVRTVLKSVRENSLQSLAEMRAMIDVLRTEGGEDDPRTAPARLAELDKLVDSARAGGLSLDVHRSFGELPVAVDLAAYRIVQEALTNALKHAGGGVVRVEVCVSGEQLVIEVTNDLTGDPTMGNGTGLLNMRERAHAVGGEFEAGPWAGGWRVRAVLPLGGVAS</sequence>
<evidence type="ECO:0000256" key="2">
    <source>
        <dbReference type="ARBA" id="ARBA00012438"/>
    </source>
</evidence>
<dbReference type="SUPFAM" id="SSF55874">
    <property type="entry name" value="ATPase domain of HSP90 chaperone/DNA topoisomerase II/histidine kinase"/>
    <property type="match status" value="1"/>
</dbReference>
<name>A0ABX2FFW2_9PSEU</name>
<accession>A0ABX2FFW2</accession>
<keyword evidence="9" id="KW-0472">Membrane</keyword>
<evidence type="ECO:0000256" key="3">
    <source>
        <dbReference type="ARBA" id="ARBA00022553"/>
    </source>
</evidence>
<dbReference type="InterPro" id="IPR003594">
    <property type="entry name" value="HATPase_dom"/>
</dbReference>
<dbReference type="Pfam" id="PF07730">
    <property type="entry name" value="HisKA_3"/>
    <property type="match status" value="1"/>
</dbReference>
<dbReference type="EC" id="2.7.13.3" evidence="2"/>
<evidence type="ECO:0000256" key="9">
    <source>
        <dbReference type="SAM" id="Phobius"/>
    </source>
</evidence>
<evidence type="ECO:0000313" key="11">
    <source>
        <dbReference type="EMBL" id="NRN70296.1"/>
    </source>
</evidence>
<dbReference type="InterPro" id="IPR050482">
    <property type="entry name" value="Sensor_HK_TwoCompSys"/>
</dbReference>
<dbReference type="InterPro" id="IPR011712">
    <property type="entry name" value="Sig_transdc_His_kin_sub3_dim/P"/>
</dbReference>
<evidence type="ECO:0000259" key="10">
    <source>
        <dbReference type="SMART" id="SM00387"/>
    </source>
</evidence>
<feature type="transmembrane region" description="Helical" evidence="9">
    <location>
        <begin position="12"/>
        <end position="31"/>
    </location>
</feature>
<dbReference type="Pfam" id="PF02518">
    <property type="entry name" value="HATPase_c"/>
    <property type="match status" value="1"/>
</dbReference>
<dbReference type="Gene3D" id="1.20.5.1930">
    <property type="match status" value="1"/>
</dbReference>
<feature type="transmembrane region" description="Helical" evidence="9">
    <location>
        <begin position="68"/>
        <end position="91"/>
    </location>
</feature>
<evidence type="ECO:0000256" key="4">
    <source>
        <dbReference type="ARBA" id="ARBA00022679"/>
    </source>
</evidence>